<dbReference type="STRING" id="29170.A0A368EXZ6"/>
<dbReference type="PANTHER" id="PTHR14894:SF0">
    <property type="entry name" value="CDK5 REGULATORY SUBUNIT-ASSOCIATED PROTEIN 3"/>
    <property type="match status" value="1"/>
</dbReference>
<reference evidence="2 3" key="1">
    <citation type="submission" date="2014-10" db="EMBL/GenBank/DDBJ databases">
        <title>Draft genome of the hookworm Ancylostoma caninum.</title>
        <authorList>
            <person name="Mitreva M."/>
        </authorList>
    </citation>
    <scope>NUCLEOTIDE SEQUENCE [LARGE SCALE GENOMIC DNA]</scope>
    <source>
        <strain evidence="2 3">Baltimore</strain>
    </source>
</reference>
<comment type="similarity">
    <text evidence="1">Belongs to the CDK5RAP3 family.</text>
</comment>
<dbReference type="OrthoDB" id="340432at2759"/>
<name>A0A368EXZ6_ANCCA</name>
<evidence type="ECO:0000313" key="3">
    <source>
        <dbReference type="Proteomes" id="UP000252519"/>
    </source>
</evidence>
<dbReference type="PANTHER" id="PTHR14894">
    <property type="entry name" value="CDK5 REGULATORY SUBUNIT-ASSOCIATED PROTEIN 3"/>
    <property type="match status" value="1"/>
</dbReference>
<evidence type="ECO:0000256" key="1">
    <source>
        <dbReference type="ARBA" id="ARBA00007478"/>
    </source>
</evidence>
<comment type="caution">
    <text evidence="2">The sequence shown here is derived from an EMBL/GenBank/DDBJ whole genome shotgun (WGS) entry which is preliminary data.</text>
</comment>
<dbReference type="InterPro" id="IPR008491">
    <property type="entry name" value="CDK5RAP3"/>
</dbReference>
<organism evidence="2 3">
    <name type="scientific">Ancylostoma caninum</name>
    <name type="common">Dog hookworm</name>
    <dbReference type="NCBI Taxonomy" id="29170"/>
    <lineage>
        <taxon>Eukaryota</taxon>
        <taxon>Metazoa</taxon>
        <taxon>Ecdysozoa</taxon>
        <taxon>Nematoda</taxon>
        <taxon>Chromadorea</taxon>
        <taxon>Rhabditida</taxon>
        <taxon>Rhabditina</taxon>
        <taxon>Rhabditomorpha</taxon>
        <taxon>Strongyloidea</taxon>
        <taxon>Ancylostomatidae</taxon>
        <taxon>Ancylostomatinae</taxon>
        <taxon>Ancylostoma</taxon>
    </lineage>
</organism>
<protein>
    <submittedName>
        <fullName evidence="2">Uncharacterized protein</fullName>
    </submittedName>
</protein>
<dbReference type="GO" id="GO:0012505">
    <property type="term" value="C:endomembrane system"/>
    <property type="evidence" value="ECO:0007669"/>
    <property type="project" value="TreeGrafter"/>
</dbReference>
<accession>A0A368EXZ6</accession>
<dbReference type="Pfam" id="PF05600">
    <property type="entry name" value="CDK5RAP3"/>
    <property type="match status" value="1"/>
</dbReference>
<sequence>MTDVKDLPIDIHSGKLLDWLISRRHCQKDWQKNVLVIREKIKHAILDMPESDEVVQLLQGSCKFTYTYLVSHRSFSTVGST</sequence>
<dbReference type="AlphaFoldDB" id="A0A368EXZ6"/>
<proteinExistence type="inferred from homology"/>
<gene>
    <name evidence="2" type="ORF">ANCCAN_29637</name>
</gene>
<evidence type="ECO:0000313" key="2">
    <source>
        <dbReference type="EMBL" id="RCN24662.1"/>
    </source>
</evidence>
<dbReference type="Proteomes" id="UP000252519">
    <property type="component" value="Unassembled WGS sequence"/>
</dbReference>
<dbReference type="GO" id="GO:0007346">
    <property type="term" value="P:regulation of mitotic cell cycle"/>
    <property type="evidence" value="ECO:0007669"/>
    <property type="project" value="TreeGrafter"/>
</dbReference>
<dbReference type="EMBL" id="JOJR01017804">
    <property type="protein sequence ID" value="RCN24662.1"/>
    <property type="molecule type" value="Genomic_DNA"/>
</dbReference>
<keyword evidence="3" id="KW-1185">Reference proteome</keyword>